<dbReference type="InterPro" id="IPR036860">
    <property type="entry name" value="SH2_dom_sf"/>
</dbReference>
<feature type="compositionally biased region" description="Basic residues" evidence="12">
    <location>
        <begin position="75"/>
        <end position="87"/>
    </location>
</feature>
<dbReference type="SUPFAM" id="SSF53098">
    <property type="entry name" value="Ribonuclease H-like"/>
    <property type="match status" value="1"/>
</dbReference>
<comment type="function">
    <text evidence="9">Histone H3-H4 chaperone that plays a role in maintenance of chromatin structure during RNA polymerase II transcription elongation thereby repressing transcription initiation from cryptic promoters. Mediates the reassembly of nucleosomes onto the promoters of at least a selected set of genes during repression; the nucleosome reassembly is essential for transcriptional repression. Essential for viability.</text>
</comment>
<dbReference type="InterPro" id="IPR010994">
    <property type="entry name" value="RuvA_2-like"/>
</dbReference>
<dbReference type="Pfam" id="PF14635">
    <property type="entry name" value="HHH_7"/>
    <property type="match status" value="1"/>
</dbReference>
<dbReference type="InterPro" id="IPR028231">
    <property type="entry name" value="Spt6_YqgF"/>
</dbReference>
<dbReference type="Pfam" id="PF22706">
    <property type="entry name" value="Tex_central_region"/>
    <property type="match status" value="1"/>
</dbReference>
<dbReference type="SMART" id="SM00252">
    <property type="entry name" value="SH2"/>
    <property type="match status" value="1"/>
</dbReference>
<evidence type="ECO:0000259" key="14">
    <source>
        <dbReference type="PROSITE" id="PS50126"/>
    </source>
</evidence>
<organism evidence="15 16">
    <name type="scientific">Magnusiomyces paraingens</name>
    <dbReference type="NCBI Taxonomy" id="2606893"/>
    <lineage>
        <taxon>Eukaryota</taxon>
        <taxon>Fungi</taxon>
        <taxon>Dikarya</taxon>
        <taxon>Ascomycota</taxon>
        <taxon>Saccharomycotina</taxon>
        <taxon>Dipodascomycetes</taxon>
        <taxon>Dipodascales</taxon>
        <taxon>Dipodascaceae</taxon>
        <taxon>Magnusiomyces</taxon>
    </lineage>
</organism>
<evidence type="ECO:0000256" key="10">
    <source>
        <dbReference type="PIRNR" id="PIRNR036947"/>
    </source>
</evidence>
<feature type="region of interest" description="Disordered" evidence="12">
    <location>
        <begin position="1"/>
        <end position="215"/>
    </location>
</feature>
<evidence type="ECO:0000256" key="5">
    <source>
        <dbReference type="ARBA" id="ARBA00022454"/>
    </source>
</evidence>
<dbReference type="FunFam" id="3.30.505.10:FF:000056">
    <property type="entry name" value="Transcription elongation factor Spt6"/>
    <property type="match status" value="1"/>
</dbReference>
<dbReference type="Gene3D" id="3.30.505.10">
    <property type="entry name" value="SH2 domain"/>
    <property type="match status" value="2"/>
</dbReference>
<evidence type="ECO:0000256" key="7">
    <source>
        <dbReference type="ARBA" id="ARBA00023163"/>
    </source>
</evidence>
<evidence type="ECO:0000256" key="3">
    <source>
        <dbReference type="ARBA" id="ARBA00009253"/>
    </source>
</evidence>
<dbReference type="PANTHER" id="PTHR10145">
    <property type="entry name" value="TRANSCRIPTION ELONGATION FACTOR SPT6"/>
    <property type="match status" value="1"/>
</dbReference>
<evidence type="ECO:0000256" key="2">
    <source>
        <dbReference type="ARBA" id="ARBA00004286"/>
    </source>
</evidence>
<dbReference type="InterPro" id="IPR042066">
    <property type="entry name" value="Spt6_death-like"/>
</dbReference>
<dbReference type="InterPro" id="IPR028083">
    <property type="entry name" value="Spt6_acidic_N_dom"/>
</dbReference>
<feature type="compositionally biased region" description="Acidic residues" evidence="12">
    <location>
        <begin position="34"/>
        <end position="48"/>
    </location>
</feature>
<dbReference type="PROSITE" id="PS50001">
    <property type="entry name" value="SH2"/>
    <property type="match status" value="1"/>
</dbReference>
<dbReference type="Pfam" id="PF14641">
    <property type="entry name" value="HTH_44"/>
    <property type="match status" value="1"/>
</dbReference>
<dbReference type="Pfam" id="PF14633">
    <property type="entry name" value="SH2_2"/>
    <property type="match status" value="1"/>
</dbReference>
<feature type="compositionally biased region" description="Acidic residues" evidence="12">
    <location>
        <begin position="1"/>
        <end position="10"/>
    </location>
</feature>
<feature type="compositionally biased region" description="Acidic residues" evidence="12">
    <location>
        <begin position="174"/>
        <end position="192"/>
    </location>
</feature>
<protein>
    <recommendedName>
        <fullName evidence="4 10">Transcription elongation factor Spt6</fullName>
    </recommendedName>
</protein>
<dbReference type="Gene3D" id="3.30.420.140">
    <property type="entry name" value="YqgF/RNase H-like domain"/>
    <property type="match status" value="1"/>
</dbReference>
<dbReference type="GO" id="GO:0034728">
    <property type="term" value="P:nucleosome organization"/>
    <property type="evidence" value="ECO:0007669"/>
    <property type="project" value="TreeGrafter"/>
</dbReference>
<evidence type="ECO:0000259" key="13">
    <source>
        <dbReference type="PROSITE" id="PS50001"/>
    </source>
</evidence>
<dbReference type="GO" id="GO:0031491">
    <property type="term" value="F:nucleosome binding"/>
    <property type="evidence" value="ECO:0007669"/>
    <property type="project" value="TreeGrafter"/>
</dbReference>
<comment type="subcellular location">
    <subcellularLocation>
        <location evidence="2">Chromosome</location>
    </subcellularLocation>
    <subcellularLocation>
        <location evidence="1 10">Nucleus</location>
    </subcellularLocation>
</comment>
<dbReference type="InterPro" id="IPR035018">
    <property type="entry name" value="Spt6_SH2_C"/>
</dbReference>
<dbReference type="InterPro" id="IPR035420">
    <property type="entry name" value="Spt6_SH2"/>
</dbReference>
<dbReference type="InterPro" id="IPR017072">
    <property type="entry name" value="TF_Spt6"/>
</dbReference>
<evidence type="ECO:0000313" key="16">
    <source>
        <dbReference type="Proteomes" id="UP000398389"/>
    </source>
</evidence>
<dbReference type="Gene3D" id="1.10.3500.10">
    <property type="entry name" value="Tex N-terminal region-like"/>
    <property type="match status" value="1"/>
</dbReference>
<dbReference type="Pfam" id="PF21710">
    <property type="entry name" value="Spt6_S1"/>
    <property type="match status" value="1"/>
</dbReference>
<comment type="function">
    <text evidence="10">Plays a role in maintenance of chromatin structure during RNA polymerase II transcription elongation thereby repressing transcription initiation from cryptic promoters. Mediates the reassembly of nucleosomes onto the promoters of at least a selected set of genes during repression; the nucleosome reassembly is essential for transcriptional repression.</text>
</comment>
<dbReference type="Pfam" id="PF14632">
    <property type="entry name" value="SPT6_acidic"/>
    <property type="match status" value="1"/>
</dbReference>
<dbReference type="Proteomes" id="UP000398389">
    <property type="component" value="Unassembled WGS sequence"/>
</dbReference>
<dbReference type="FunFam" id="1.10.10.2740:FF:000002">
    <property type="entry name" value="Transcription elongation factor Spt6"/>
    <property type="match status" value="1"/>
</dbReference>
<evidence type="ECO:0000256" key="8">
    <source>
        <dbReference type="ARBA" id="ARBA00023242"/>
    </source>
</evidence>
<dbReference type="RefSeq" id="XP_031855689.1">
    <property type="nucleotide sequence ID" value="XM_031999798.1"/>
</dbReference>
<keyword evidence="7 10" id="KW-0804">Transcription</keyword>
<dbReference type="GO" id="GO:0008023">
    <property type="term" value="C:transcription elongation factor complex"/>
    <property type="evidence" value="ECO:0007669"/>
    <property type="project" value="TreeGrafter"/>
</dbReference>
<dbReference type="InterPro" id="IPR037027">
    <property type="entry name" value="YqgF/RNaseH-like_dom_sf"/>
</dbReference>
<feature type="compositionally biased region" description="Acidic residues" evidence="12">
    <location>
        <begin position="105"/>
        <end position="114"/>
    </location>
</feature>
<reference evidence="15 16" key="1">
    <citation type="submission" date="2019-09" db="EMBL/GenBank/DDBJ databases">
        <authorList>
            <person name="Brejova B."/>
        </authorList>
    </citation>
    <scope>NUCLEOTIDE SEQUENCE [LARGE SCALE GENOMIC DNA]</scope>
</reference>
<dbReference type="EMBL" id="CABVLU010000004">
    <property type="protein sequence ID" value="VVT56474.1"/>
    <property type="molecule type" value="Genomic_DNA"/>
</dbReference>
<dbReference type="Pfam" id="PF14639">
    <property type="entry name" value="YqgF"/>
    <property type="match status" value="1"/>
</dbReference>
<evidence type="ECO:0000256" key="12">
    <source>
        <dbReference type="SAM" id="MobiDB-lite"/>
    </source>
</evidence>
<dbReference type="CDD" id="cd09918">
    <property type="entry name" value="SH2_Nterm_SPT6_like"/>
    <property type="match status" value="1"/>
</dbReference>
<accession>A0A5E8BYB3</accession>
<feature type="compositionally biased region" description="Basic and acidic residues" evidence="12">
    <location>
        <begin position="138"/>
        <end position="148"/>
    </location>
</feature>
<dbReference type="InterPro" id="IPR028088">
    <property type="entry name" value="Spt6_HTH_DNA-bd_dom"/>
</dbReference>
<dbReference type="CDD" id="cd09928">
    <property type="entry name" value="SH2_Cterm_SPT6_like"/>
    <property type="match status" value="1"/>
</dbReference>
<dbReference type="PROSITE" id="PS50126">
    <property type="entry name" value="S1"/>
    <property type="match status" value="1"/>
</dbReference>
<dbReference type="InterPro" id="IPR055179">
    <property type="entry name" value="Tex-like_central_region"/>
</dbReference>
<dbReference type="GO" id="GO:0003677">
    <property type="term" value="F:DNA binding"/>
    <property type="evidence" value="ECO:0007669"/>
    <property type="project" value="InterPro"/>
</dbReference>
<dbReference type="SUPFAM" id="SSF158832">
    <property type="entry name" value="Tex N-terminal region-like"/>
    <property type="match status" value="1"/>
</dbReference>
<evidence type="ECO:0000256" key="9">
    <source>
        <dbReference type="ARBA" id="ARBA00093389"/>
    </source>
</evidence>
<keyword evidence="16" id="KW-1185">Reference proteome</keyword>
<dbReference type="OrthoDB" id="995477at2759"/>
<dbReference type="InterPro" id="IPR035019">
    <property type="entry name" value="Spt6_SH2_N"/>
</dbReference>
<dbReference type="PIRSF" id="PIRSF036947">
    <property type="entry name" value="Spt6"/>
    <property type="match status" value="1"/>
</dbReference>
<dbReference type="GO" id="GO:0140673">
    <property type="term" value="P:transcription elongation-coupled chromatin remodeling"/>
    <property type="evidence" value="ECO:0007669"/>
    <property type="project" value="InterPro"/>
</dbReference>
<feature type="compositionally biased region" description="Acidic residues" evidence="12">
    <location>
        <begin position="18"/>
        <end position="27"/>
    </location>
</feature>
<gene>
    <name evidence="15" type="ORF">SAPINGB_P005083</name>
</gene>
<keyword evidence="6 11" id="KW-0727">SH2 domain</keyword>
<evidence type="ECO:0000256" key="1">
    <source>
        <dbReference type="ARBA" id="ARBA00004123"/>
    </source>
</evidence>
<keyword evidence="5" id="KW-0158">Chromosome</keyword>
<keyword evidence="8 10" id="KW-0539">Nucleus</keyword>
<dbReference type="InterPro" id="IPR003029">
    <property type="entry name" value="S1_domain"/>
</dbReference>
<feature type="domain" description="S1 motif" evidence="14">
    <location>
        <begin position="1119"/>
        <end position="1190"/>
    </location>
</feature>
<dbReference type="SUPFAM" id="SSF55550">
    <property type="entry name" value="SH2 domain"/>
    <property type="match status" value="1"/>
</dbReference>
<dbReference type="InterPro" id="IPR023319">
    <property type="entry name" value="Tex-like_HTH_dom_sf"/>
</dbReference>
<dbReference type="InterPro" id="IPR032706">
    <property type="entry name" value="Spt6_HHH"/>
</dbReference>
<comment type="similarity">
    <text evidence="3 10">Belongs to the SPT6 family.</text>
</comment>
<dbReference type="Gene3D" id="1.10.150.850">
    <property type="entry name" value="Spt6, helix-hairpin-helix domain"/>
    <property type="match status" value="1"/>
</dbReference>
<dbReference type="InterPro" id="IPR012337">
    <property type="entry name" value="RNaseH-like_sf"/>
</dbReference>
<dbReference type="Gene3D" id="1.10.10.2740">
    <property type="entry name" value="Spt6, Death-like domain"/>
    <property type="match status" value="1"/>
</dbReference>
<dbReference type="GO" id="GO:0005694">
    <property type="term" value="C:chromosome"/>
    <property type="evidence" value="ECO:0007669"/>
    <property type="project" value="UniProtKB-SubCell"/>
</dbReference>
<dbReference type="PANTHER" id="PTHR10145:SF6">
    <property type="entry name" value="TRANSCRIPTION ELONGATION FACTOR SPT6"/>
    <property type="match status" value="1"/>
</dbReference>
<dbReference type="GO" id="GO:0042393">
    <property type="term" value="F:histone binding"/>
    <property type="evidence" value="ECO:0007669"/>
    <property type="project" value="TreeGrafter"/>
</dbReference>
<proteinExistence type="inferred from homology"/>
<dbReference type="Gene3D" id="1.10.10.650">
    <property type="entry name" value="RuvA domain 2-like"/>
    <property type="match status" value="1"/>
</dbReference>
<evidence type="ECO:0000256" key="4">
    <source>
        <dbReference type="ARBA" id="ARBA00020248"/>
    </source>
</evidence>
<feature type="compositionally biased region" description="Acidic residues" evidence="12">
    <location>
        <begin position="56"/>
        <end position="71"/>
    </location>
</feature>
<name>A0A5E8BYB3_9ASCO</name>
<dbReference type="SUPFAM" id="SSF47781">
    <property type="entry name" value="RuvA domain 2-like"/>
    <property type="match status" value="1"/>
</dbReference>
<evidence type="ECO:0000256" key="11">
    <source>
        <dbReference type="PROSITE-ProRule" id="PRU00191"/>
    </source>
</evidence>
<feature type="domain" description="SH2" evidence="13">
    <location>
        <begin position="1240"/>
        <end position="1344"/>
    </location>
</feature>
<dbReference type="InterPro" id="IPR049540">
    <property type="entry name" value="Spt6-like_S1"/>
</dbReference>
<feature type="compositionally biased region" description="Basic and acidic residues" evidence="12">
    <location>
        <begin position="1474"/>
        <end position="1495"/>
    </location>
</feature>
<dbReference type="InterPro" id="IPR000980">
    <property type="entry name" value="SH2"/>
</dbReference>
<dbReference type="InterPro" id="IPR023323">
    <property type="entry name" value="Tex-like_dom_sf"/>
</dbReference>
<evidence type="ECO:0000313" key="15">
    <source>
        <dbReference type="EMBL" id="VVT56474.1"/>
    </source>
</evidence>
<evidence type="ECO:0000256" key="6">
    <source>
        <dbReference type="ARBA" id="ARBA00022999"/>
    </source>
</evidence>
<feature type="compositionally biased region" description="Gly residues" evidence="12">
    <location>
        <begin position="1444"/>
        <end position="1461"/>
    </location>
</feature>
<dbReference type="FunFam" id="1.10.150.850:FF:000001">
    <property type="entry name" value="Transcription elongation factor spt6"/>
    <property type="match status" value="1"/>
</dbReference>
<feature type="region of interest" description="Disordered" evidence="12">
    <location>
        <begin position="1428"/>
        <end position="1495"/>
    </location>
</feature>
<sequence>MSDEYDEEQQFSEKEEGFRDDENDDEENPRSDNEIDTSEEEEDDEEELEKIKEGFIVDDEDEGEDDEDDDIEGARRKRRKKKRRHRSRSDEEEEEGSRGRSKIDDDLDEDDLDLLMENTGRVVEKPSNSRQFKRLKRANQDEDSRSRGLNDMFSDEEEGGSSHRQPEKQPFASEFDDFIEEDQFSDEEQIQEDESRRRHVSKPSRGPSALASQYQGLDEDKLQELFEVFGDGTEYEWALEGEETLEQGLNYSDEEVEKVGPNLKDVFEPGELSAKLLTDEDNAIRAKDLPERYQLMRANFKDDYLLTESEFADEVRWVISKLSSEKDSLFYSKPYLRDPFQTAVEKVLEFISREDLEVPFIWHHRKDFLVYALPNQHETNEDGEETAASMAKPVTEELLSLDDLWHIVHLDIEYHGIYLKSRSVQKVYDSLVIYDSTYSSLSSTASSLVDYQDLMDYIQFRYSGKIKDQGIGTSTQNNHDALKRRSRYTRFEKIRDGPVYSLVNSFGISAEKVGENIATSTRLYYAEDNPSSPLTLAERCFESHIGESDFNLYTTPQQVLDDAQAMLVEEFFHDPRIRKSLREKFWEKAKVDIILTDKGRKQIDEGSPYNDIKYAINRSFEDLRLRPQMYLRMLKAESEGLVIVRISYPRYKETLFEELFTQYIASDNVSDISKQWNEVRREIFKSTSRRIIPHICNTIKEDLRVECTRSLYYEVRRSFSKCLDQAPYQPHGYSPGATPRILTLSWGMGEIGKDAILAAVLDEYGEVLEFAKFDDPRSEQFKSQFIDLVNRRIPDVVGIAGFTVPSNRLFQIVDDIIKKEELTAGSDMDSTAPLKLIWVQDEVARIYQNSERATTEFPDQVKLSLYCIGLARYVQSPLLEYAALKENIKDIRIHPFQDLLSESDLEDAIETVFVDYVNMVGVDINEAVRTPYIANLLPYVAGLGPRKASTMLQGIQSHGGSLSNRTELVTHEITGKIIFMNCSSFILIPYDEERPVSYELVEVLDATRIHPQDYLIARKIAADALELDEEDIEAYEGQGGVVAYLINNKETDKLNELLLDEYAKELEKEFNQKKRETLEVIKDELQHRYHELRKPFHILTDMEVFVMLTQETKDTLHNGVVVPMNIRRVGDRFLSGQLSSGIEANVSLANMFDPGEEAPHPSTVFNFGQTVQGVILDISYTKFTAELSTAPTAIREIQEKRRTQKKDPKYWNVEAEESEKRKIALKKEAEQRATRIINHPLFKPFNARQAEEYLATLANGDVVIRPSSRGYDHIAVTWKVADGIFQHLDVLELDKPNDFSIGNTLQVGSHKYSDLDELVVMHVQSMARKVEQMVNHEKFLKKPRPEVEDWLRTYTKSNPQRSVYAFCYDHKRPGYFLLMYQTGASTPVQSLAVKVIPGGYTLLNNSYPGVNELINGFKTIMNNQMSDMSRHQHRGGPNNSAYGGPPGYGNGGGRGNGYGAGGPPPPRYGGGGGSRDHYREGYSRDPRQRERYYGR</sequence>
<dbReference type="GeneID" id="43583898"/>